<dbReference type="InterPro" id="IPR011032">
    <property type="entry name" value="GroES-like_sf"/>
</dbReference>
<dbReference type="InterPro" id="IPR050700">
    <property type="entry name" value="YIM1/Zinc_Alcohol_DH_Fams"/>
</dbReference>
<reference evidence="3 4" key="1">
    <citation type="submission" date="2023-07" db="EMBL/GenBank/DDBJ databases">
        <title>Comparative genomics of wheat-associated soil bacteria to identify genetic determinants of phenazine resistance.</title>
        <authorList>
            <person name="Mouncey N."/>
        </authorList>
    </citation>
    <scope>NUCLEOTIDE SEQUENCE [LARGE SCALE GENOMIC DNA]</scope>
    <source>
        <strain evidence="3 4">W1I3</strain>
    </source>
</reference>
<proteinExistence type="predicted"/>
<dbReference type="InterPro" id="IPR002364">
    <property type="entry name" value="Quin_OxRdtase/zeta-crystal_CS"/>
</dbReference>
<dbReference type="EMBL" id="JAUSXB010000001">
    <property type="protein sequence ID" value="MDQ0675564.1"/>
    <property type="molecule type" value="Genomic_DNA"/>
</dbReference>
<accession>A0ABU0PNM3</accession>
<dbReference type="SUPFAM" id="SSF51735">
    <property type="entry name" value="NAD(P)-binding Rossmann-fold domains"/>
    <property type="match status" value="1"/>
</dbReference>
<dbReference type="RefSeq" id="WP_306637821.1">
    <property type="nucleotide sequence ID" value="NZ_JAUSXB010000001.1"/>
</dbReference>
<dbReference type="SMART" id="SM00829">
    <property type="entry name" value="PKS_ER"/>
    <property type="match status" value="1"/>
</dbReference>
<organism evidence="3 4">
    <name type="scientific">Pseudarthrobacter siccitolerans</name>
    <dbReference type="NCBI Taxonomy" id="861266"/>
    <lineage>
        <taxon>Bacteria</taxon>
        <taxon>Bacillati</taxon>
        <taxon>Actinomycetota</taxon>
        <taxon>Actinomycetes</taxon>
        <taxon>Micrococcales</taxon>
        <taxon>Micrococcaceae</taxon>
        <taxon>Pseudarthrobacter</taxon>
    </lineage>
</organism>
<evidence type="ECO:0000313" key="4">
    <source>
        <dbReference type="Proteomes" id="UP001236806"/>
    </source>
</evidence>
<evidence type="ECO:0000313" key="3">
    <source>
        <dbReference type="EMBL" id="MDQ0675564.1"/>
    </source>
</evidence>
<name>A0ABU0PNM3_9MICC</name>
<evidence type="ECO:0000256" key="1">
    <source>
        <dbReference type="ARBA" id="ARBA00023002"/>
    </source>
</evidence>
<dbReference type="Pfam" id="PF08240">
    <property type="entry name" value="ADH_N"/>
    <property type="match status" value="1"/>
</dbReference>
<comment type="caution">
    <text evidence="3">The sequence shown here is derived from an EMBL/GenBank/DDBJ whole genome shotgun (WGS) entry which is preliminary data.</text>
</comment>
<dbReference type="InterPro" id="IPR036291">
    <property type="entry name" value="NAD(P)-bd_dom_sf"/>
</dbReference>
<dbReference type="PANTHER" id="PTHR11695">
    <property type="entry name" value="ALCOHOL DEHYDROGENASE RELATED"/>
    <property type="match status" value="1"/>
</dbReference>
<sequence length="324" mass="33490">MMKAIVQDVYGSAEVLTLRDIARPGPGDGQVLIRVRAAGVDQGVWHLMTGLPYLVRLFGYGLKKPKVPVRGREVAGVVEAVGTGVTRFAAGDEVYGTCDGSFAEYVCAKEDKLARKPVGLSFEEAAAAPISGVTALQAVRDAGQVTVGQKVLILGAGGGVGSYAVQLAKVFGAEVTGVCSTGKVELVRSLGADAVIDYTASDIAGAGKLYDLILDTAGNRPLSVLRRLLVPKGTLVIVGGEGGGRLTGGFERSLSAPLMSLFSGQKFKGLAAKETHLDLEALASLIESGSVKPAVDKVFPLAEAPAAIQYLRAGQARGKVVVRV</sequence>
<keyword evidence="4" id="KW-1185">Reference proteome</keyword>
<dbReference type="InterPro" id="IPR013154">
    <property type="entry name" value="ADH-like_N"/>
</dbReference>
<dbReference type="Gene3D" id="3.90.180.10">
    <property type="entry name" value="Medium-chain alcohol dehydrogenases, catalytic domain"/>
    <property type="match status" value="1"/>
</dbReference>
<feature type="domain" description="Enoyl reductase (ER)" evidence="2">
    <location>
        <begin position="11"/>
        <end position="322"/>
    </location>
</feature>
<dbReference type="CDD" id="cd08267">
    <property type="entry name" value="MDR1"/>
    <property type="match status" value="1"/>
</dbReference>
<dbReference type="InterPro" id="IPR020843">
    <property type="entry name" value="ER"/>
</dbReference>
<dbReference type="Proteomes" id="UP001236806">
    <property type="component" value="Unassembled WGS sequence"/>
</dbReference>
<dbReference type="Pfam" id="PF13602">
    <property type="entry name" value="ADH_zinc_N_2"/>
    <property type="match status" value="1"/>
</dbReference>
<evidence type="ECO:0000259" key="2">
    <source>
        <dbReference type="SMART" id="SM00829"/>
    </source>
</evidence>
<keyword evidence="1" id="KW-0560">Oxidoreductase</keyword>
<protein>
    <submittedName>
        <fullName evidence="3">NADPH:quinone reductase-like Zn-dependent oxidoreductase</fullName>
    </submittedName>
</protein>
<dbReference type="PANTHER" id="PTHR11695:SF294">
    <property type="entry name" value="RETICULON-4-INTERACTING PROTEIN 1, MITOCHONDRIAL"/>
    <property type="match status" value="1"/>
</dbReference>
<gene>
    <name evidence="3" type="ORF">QFZ36_003125</name>
</gene>
<dbReference type="Gene3D" id="3.40.50.720">
    <property type="entry name" value="NAD(P)-binding Rossmann-like Domain"/>
    <property type="match status" value="1"/>
</dbReference>
<dbReference type="PROSITE" id="PS01162">
    <property type="entry name" value="QOR_ZETA_CRYSTAL"/>
    <property type="match status" value="1"/>
</dbReference>
<dbReference type="SUPFAM" id="SSF50129">
    <property type="entry name" value="GroES-like"/>
    <property type="match status" value="1"/>
</dbReference>